<name>A0A9P5AKE2_9HYPO</name>
<reference evidence="2" key="1">
    <citation type="journal article" date="2017" name="Mycologia">
        <title>Fusarium algeriense, sp. nov., a novel toxigenic crown rot pathogen of durum wheat from Algeria is nested in the Fusarium burgessii species complex.</title>
        <authorList>
            <person name="Laraba I."/>
            <person name="Keddad A."/>
            <person name="Boureghda H."/>
            <person name="Abdallah N."/>
            <person name="Vaughan M.M."/>
            <person name="Proctor R.H."/>
            <person name="Busman M."/>
            <person name="O'Donnell K."/>
        </authorList>
    </citation>
    <scope>NUCLEOTIDE SEQUENCE</scope>
    <source>
        <strain evidence="2">NRRL 25174</strain>
    </source>
</reference>
<gene>
    <name evidence="2" type="ORF">FBEOM_5913</name>
</gene>
<reference evidence="2" key="2">
    <citation type="submission" date="2020-02" db="EMBL/GenBank/DDBJ databases">
        <title>Identification and distribution of gene clusters putatively required for synthesis of sphingolipid metabolism inhibitors in phylogenetically diverse species of the filamentous fungus Fusarium.</title>
        <authorList>
            <person name="Kim H.-S."/>
            <person name="Busman M."/>
            <person name="Brown D.W."/>
            <person name="Divon H."/>
            <person name="Uhlig S."/>
            <person name="Proctor R.H."/>
        </authorList>
    </citation>
    <scope>NUCLEOTIDE SEQUENCE</scope>
    <source>
        <strain evidence="2">NRRL 25174</strain>
    </source>
</reference>
<evidence type="ECO:0000313" key="3">
    <source>
        <dbReference type="Proteomes" id="UP000730481"/>
    </source>
</evidence>
<accession>A0A9P5AKE2</accession>
<protein>
    <submittedName>
        <fullName evidence="2">Uncharacterized protein</fullName>
    </submittedName>
</protein>
<feature type="compositionally biased region" description="Acidic residues" evidence="1">
    <location>
        <begin position="146"/>
        <end position="158"/>
    </location>
</feature>
<organism evidence="2 3">
    <name type="scientific">Fusarium beomiforme</name>
    <dbReference type="NCBI Taxonomy" id="44412"/>
    <lineage>
        <taxon>Eukaryota</taxon>
        <taxon>Fungi</taxon>
        <taxon>Dikarya</taxon>
        <taxon>Ascomycota</taxon>
        <taxon>Pezizomycotina</taxon>
        <taxon>Sordariomycetes</taxon>
        <taxon>Hypocreomycetidae</taxon>
        <taxon>Hypocreales</taxon>
        <taxon>Nectriaceae</taxon>
        <taxon>Fusarium</taxon>
        <taxon>Fusarium burgessii species complex</taxon>
    </lineage>
</organism>
<feature type="compositionally biased region" description="Acidic residues" evidence="1">
    <location>
        <begin position="166"/>
        <end position="192"/>
    </location>
</feature>
<feature type="compositionally biased region" description="Basic and acidic residues" evidence="1">
    <location>
        <begin position="217"/>
        <end position="232"/>
    </location>
</feature>
<feature type="region of interest" description="Disordered" evidence="1">
    <location>
        <begin position="146"/>
        <end position="241"/>
    </location>
</feature>
<proteinExistence type="predicted"/>
<keyword evidence="3" id="KW-1185">Reference proteome</keyword>
<dbReference type="EMBL" id="PVQB02000246">
    <property type="protein sequence ID" value="KAF4340216.1"/>
    <property type="molecule type" value="Genomic_DNA"/>
</dbReference>
<comment type="caution">
    <text evidence="2">The sequence shown here is derived from an EMBL/GenBank/DDBJ whole genome shotgun (WGS) entry which is preliminary data.</text>
</comment>
<evidence type="ECO:0000256" key="1">
    <source>
        <dbReference type="SAM" id="MobiDB-lite"/>
    </source>
</evidence>
<dbReference type="Proteomes" id="UP000730481">
    <property type="component" value="Unassembled WGS sequence"/>
</dbReference>
<feature type="region of interest" description="Disordered" evidence="1">
    <location>
        <begin position="443"/>
        <end position="469"/>
    </location>
</feature>
<dbReference type="AlphaFoldDB" id="A0A9P5AKE2"/>
<sequence length="492" mass="54437">MDVPTITVTPPHGPAPPVPGPITTPLHWYHDYCRNSDVEMAESKYSDYDGSFDPENDGIYDAGFTPPRLTHCPTPHATMTPPYAGNYSPMYNFVGNDVEMVEAYDVQYGGVYHEFTFECKAELEREEEEEDYPDGGCYATEYEADVSEAEDDAEDEEVVDCRSGDDFPDDEDVSIDDASVVDDGVEDEEPTEDLPRNDFSGEQDVSVEENISVDGDVSEHEDASDRDNHSGDEVAVGDDDDVPIDYNASVDDYVPIYDDISGGDNFSEDGSSGYDALVNDDVSGDEPAYSYCDHASDYRGNNTDDGACMADKELLNELFGDDENIEGNNDWKVKRPVTKFSLLLPRVETTTSLGKRTLDEFYDDESGDVKIEDTQYADLELGIGDNRTLSNAEKCVAHLLECEVCRKVYSNSSIVSEGDGPSQGVAPEVIELLRTLPTFPELDESENVQPQEDINGQYENGDDGLRDEDSPYFDELDLAMAQVNYAFDECGN</sequence>
<evidence type="ECO:0000313" key="2">
    <source>
        <dbReference type="EMBL" id="KAF4340216.1"/>
    </source>
</evidence>
<dbReference type="OrthoDB" id="5090201at2759"/>
<feature type="compositionally biased region" description="Polar residues" evidence="1">
    <location>
        <begin position="447"/>
        <end position="458"/>
    </location>
</feature>